<evidence type="ECO:0000313" key="2">
    <source>
        <dbReference type="EMBL" id="REK69310.1"/>
    </source>
</evidence>
<keyword evidence="3" id="KW-1185">Reference proteome</keyword>
<dbReference type="Pfam" id="PF06114">
    <property type="entry name" value="Peptidase_M78"/>
    <property type="match status" value="1"/>
</dbReference>
<dbReference type="EMBL" id="QUBQ01000008">
    <property type="protein sequence ID" value="REK69310.1"/>
    <property type="molecule type" value="Genomic_DNA"/>
</dbReference>
<organism evidence="2 3">
    <name type="scientific">Paenibacillus paeoniae</name>
    <dbReference type="NCBI Taxonomy" id="2292705"/>
    <lineage>
        <taxon>Bacteria</taxon>
        <taxon>Bacillati</taxon>
        <taxon>Bacillota</taxon>
        <taxon>Bacilli</taxon>
        <taxon>Bacillales</taxon>
        <taxon>Paenibacillaceae</taxon>
        <taxon>Paenibacillus</taxon>
    </lineage>
</organism>
<evidence type="ECO:0000259" key="1">
    <source>
        <dbReference type="Pfam" id="PF06114"/>
    </source>
</evidence>
<dbReference type="AlphaFoldDB" id="A0A371P179"/>
<gene>
    <name evidence="2" type="ORF">DX130_24415</name>
</gene>
<dbReference type="InterPro" id="IPR010359">
    <property type="entry name" value="IrrE_HExxH"/>
</dbReference>
<reference evidence="2 3" key="1">
    <citation type="submission" date="2018-08" db="EMBL/GenBank/DDBJ databases">
        <title>Paenibacillus sp. M4BSY-1, whole genome shotgun sequence.</title>
        <authorList>
            <person name="Tuo L."/>
        </authorList>
    </citation>
    <scope>NUCLEOTIDE SEQUENCE [LARGE SCALE GENOMIC DNA]</scope>
    <source>
        <strain evidence="2 3">M4BSY-1</strain>
    </source>
</reference>
<feature type="domain" description="IrrE N-terminal-like" evidence="1">
    <location>
        <begin position="17"/>
        <end position="121"/>
    </location>
</feature>
<dbReference type="Proteomes" id="UP000261905">
    <property type="component" value="Unassembled WGS sequence"/>
</dbReference>
<evidence type="ECO:0000313" key="3">
    <source>
        <dbReference type="Proteomes" id="UP000261905"/>
    </source>
</evidence>
<dbReference type="OrthoDB" id="1707128at2"/>
<dbReference type="RefSeq" id="WP_116049838.1">
    <property type="nucleotide sequence ID" value="NZ_QUBQ01000008.1"/>
</dbReference>
<name>A0A371P179_9BACL</name>
<sequence>MEYEALLQVAENQGICTYEKLMPRGIKGLYADKVIWINKRMPLTEKTAILAEELGHYFTSDGNILDQTDLMNRKQELRARQWAYQCMLPLDRIVQAHHARISGRYDLAEYLGVPEEFLQAAIDRFTGKHGLSVRADGRHIVMFDPLGVIEVF</sequence>
<comment type="caution">
    <text evidence="2">The sequence shown here is derived from an EMBL/GenBank/DDBJ whole genome shotgun (WGS) entry which is preliminary data.</text>
</comment>
<accession>A0A371P179</accession>
<protein>
    <submittedName>
        <fullName evidence="2">ImmA/IrrE family metallo-endopeptidase</fullName>
    </submittedName>
</protein>
<proteinExistence type="predicted"/>